<dbReference type="GO" id="GO:0005886">
    <property type="term" value="C:plasma membrane"/>
    <property type="evidence" value="ECO:0007669"/>
    <property type="project" value="UniProtKB-SubCell"/>
</dbReference>
<dbReference type="GO" id="GO:0046872">
    <property type="term" value="F:metal ion binding"/>
    <property type="evidence" value="ECO:0007669"/>
    <property type="project" value="UniProtKB-KW"/>
</dbReference>
<protein>
    <submittedName>
        <fullName evidence="11">Sulfatase family protein</fullName>
    </submittedName>
</protein>
<dbReference type="RefSeq" id="WP_012152217.1">
    <property type="nucleotide sequence ID" value="NZ_LAOI01000001.1"/>
</dbReference>
<evidence type="ECO:0000256" key="6">
    <source>
        <dbReference type="PIRSR" id="PIRSR005091-1"/>
    </source>
</evidence>
<dbReference type="AlphaFoldDB" id="A0A0F3QA74"/>
<sequence length="621" mass="70401">MKLLTAKTYLIFQTITRIALCTYALFYKQVSLIEVPLVFIFGLINDLISAAYFLPIMLVLILLGNLALSRFRLVYTPLCYLFYCGFIASLIFITAAELTFWDEFGTRFNFIAVDYLVYTHEIIGTVKESMPYIEIISGILIVSAITTYILRKAVIDAAYNINRKCCLASAIILAAISFIAFKFYSPEKLNFHSNKYAEELAKNGPYEIFSAYLNNSLNYNSFYPTIDSKQALSIVRDSLQNNSDKFVDNESIERIIISKNSNKQKYNVIFITVESLSAKFMQSFGNSDNITPYLDELTNKGMFFTNIYATGTRTVRGLEAITLSIPPTPGSSIVRRPDNQNLFNIGTVFRNQGYNTNFIFGGYSYFDNLRNYFGGNHYNIIDRGNLTASEISFANVWGVADEDILNKAIEQADTDYKDGKPFFSLIMTTSNHRPYTFPENRIDLPSGGGRNAAVKYTDYAINKFLETAKTKEWFNNTIFVITADHCASSAGKTELPVEKYHIPLIIYAPQILKPKKIDNLASQIDIAPTIFGLLGFEYKSKLWGQDIINNPANRAFISTYQLLGFLKDDKLVILSPKLQPKTYILLGEEKEEIPNSINLTEEAISFYQTAYDFYVQGKLVE</sequence>
<dbReference type="InterPro" id="IPR050448">
    <property type="entry name" value="OpgB/LTA_synthase_biosynth"/>
</dbReference>
<evidence type="ECO:0000313" key="11">
    <source>
        <dbReference type="EMBL" id="KJV89061.1"/>
    </source>
</evidence>
<feature type="transmembrane region" description="Helical" evidence="9">
    <location>
        <begin position="135"/>
        <end position="154"/>
    </location>
</feature>
<name>A0A0F3QA74_RICBE</name>
<evidence type="ECO:0000256" key="4">
    <source>
        <dbReference type="ARBA" id="ARBA00022989"/>
    </source>
</evidence>
<keyword evidence="12" id="KW-1185">Reference proteome</keyword>
<keyword evidence="5 9" id="KW-0472">Membrane</keyword>
<dbReference type="InterPro" id="IPR000917">
    <property type="entry name" value="Sulfatase_N"/>
</dbReference>
<evidence type="ECO:0000256" key="2">
    <source>
        <dbReference type="ARBA" id="ARBA00022475"/>
    </source>
</evidence>
<evidence type="ECO:0000256" key="8">
    <source>
        <dbReference type="PIRSR" id="PIRSR005091-3"/>
    </source>
</evidence>
<feature type="binding site" evidence="8">
    <location>
        <position position="274"/>
    </location>
    <ligand>
        <name>Mn(2+)</name>
        <dbReference type="ChEBI" id="CHEBI:29035"/>
    </ligand>
</feature>
<dbReference type="Pfam" id="PF00884">
    <property type="entry name" value="Sulfatase"/>
    <property type="match status" value="1"/>
</dbReference>
<proteinExistence type="predicted"/>
<dbReference type="SUPFAM" id="SSF53649">
    <property type="entry name" value="Alkaline phosphatase-like"/>
    <property type="match status" value="1"/>
</dbReference>
<keyword evidence="3 9" id="KW-0812">Transmembrane</keyword>
<evidence type="ECO:0000259" key="10">
    <source>
        <dbReference type="Pfam" id="PF00884"/>
    </source>
</evidence>
<gene>
    <name evidence="11" type="ORF">RBEAN4_0027</name>
</gene>
<dbReference type="CDD" id="cd16015">
    <property type="entry name" value="LTA_synthase"/>
    <property type="match status" value="1"/>
</dbReference>
<keyword evidence="2" id="KW-1003">Cell membrane</keyword>
<dbReference type="InterPro" id="IPR017850">
    <property type="entry name" value="Alkaline_phosphatase_core_sf"/>
</dbReference>
<evidence type="ECO:0000256" key="5">
    <source>
        <dbReference type="ARBA" id="ARBA00023136"/>
    </source>
</evidence>
<reference evidence="11 12" key="1">
    <citation type="submission" date="2015-02" db="EMBL/GenBank/DDBJ databases">
        <title>Genome Sequencing of Rickettsiales.</title>
        <authorList>
            <person name="Daugherty S.C."/>
            <person name="Su Q."/>
            <person name="Abolude K."/>
            <person name="Beier-Sexton M."/>
            <person name="Carlyon J.A."/>
            <person name="Carter R."/>
            <person name="Day N.P."/>
            <person name="Dumler S.J."/>
            <person name="Dyachenko V."/>
            <person name="Godinez A."/>
            <person name="Kurtti T.J."/>
            <person name="Lichay M."/>
            <person name="Mullins K.E."/>
            <person name="Ott S."/>
            <person name="Pappas-Brown V."/>
            <person name="Paris D.H."/>
            <person name="Patel P."/>
            <person name="Richards A.L."/>
            <person name="Sadzewicz L."/>
            <person name="Sears K."/>
            <person name="Seidman D."/>
            <person name="Sengamalay N."/>
            <person name="Stenos J."/>
            <person name="Tallon L.J."/>
            <person name="Vincent G."/>
            <person name="Fraser C.M."/>
            <person name="Munderloh U."/>
            <person name="Dunning-Hotopp J.C."/>
        </authorList>
    </citation>
    <scope>NUCLEOTIDE SEQUENCE [LARGE SCALE GENOMIC DNA]</scope>
    <source>
        <strain evidence="11 12">RML An4</strain>
    </source>
</reference>
<feature type="binding site" evidence="7">
    <location>
        <position position="432"/>
    </location>
    <ligand>
        <name>substrate</name>
    </ligand>
</feature>
<keyword evidence="7" id="KW-0464">Manganese</keyword>
<feature type="binding site" evidence="8">
    <location>
        <position position="484"/>
    </location>
    <ligand>
        <name>Mn(2+)</name>
        <dbReference type="ChEBI" id="CHEBI:29035"/>
    </ligand>
</feature>
<dbReference type="Gene3D" id="3.30.1120.80">
    <property type="match status" value="1"/>
</dbReference>
<dbReference type="PATRIC" id="fig|1359193.3.peg.26"/>
<accession>A0A0F3QA74</accession>
<keyword evidence="4 9" id="KW-1133">Transmembrane helix</keyword>
<organism evidence="11 12">
    <name type="scientific">Rickettsia bellii str. RML An4</name>
    <dbReference type="NCBI Taxonomy" id="1359193"/>
    <lineage>
        <taxon>Bacteria</taxon>
        <taxon>Pseudomonadati</taxon>
        <taxon>Pseudomonadota</taxon>
        <taxon>Alphaproteobacteria</taxon>
        <taxon>Rickettsiales</taxon>
        <taxon>Rickettsiaceae</taxon>
        <taxon>Rickettsieae</taxon>
        <taxon>Rickettsia</taxon>
        <taxon>belli group</taxon>
    </lineage>
</organism>
<evidence type="ECO:0000256" key="9">
    <source>
        <dbReference type="SAM" id="Phobius"/>
    </source>
</evidence>
<feature type="transmembrane region" description="Helical" evidence="9">
    <location>
        <begin position="47"/>
        <end position="68"/>
    </location>
</feature>
<dbReference type="PIRSF" id="PIRSF005091">
    <property type="entry name" value="Mmb_sulf_HI1246"/>
    <property type="match status" value="1"/>
</dbReference>
<comment type="subcellular location">
    <subcellularLocation>
        <location evidence="1">Cell membrane</location>
        <topology evidence="1">Multi-pass membrane protein</topology>
    </subcellularLocation>
</comment>
<evidence type="ECO:0000256" key="7">
    <source>
        <dbReference type="PIRSR" id="PIRSR005091-2"/>
    </source>
</evidence>
<feature type="binding site" evidence="8">
    <location>
        <position position="314"/>
    </location>
    <ligand>
        <name>Mn(2+)</name>
        <dbReference type="ChEBI" id="CHEBI:29035"/>
    </ligand>
</feature>
<feature type="transmembrane region" description="Helical" evidence="9">
    <location>
        <begin position="166"/>
        <end position="184"/>
    </location>
</feature>
<dbReference type="EMBL" id="LAOI01000001">
    <property type="protein sequence ID" value="KJV89061.1"/>
    <property type="molecule type" value="Genomic_DNA"/>
</dbReference>
<evidence type="ECO:0000256" key="3">
    <source>
        <dbReference type="ARBA" id="ARBA00022692"/>
    </source>
</evidence>
<dbReference type="Gene3D" id="3.40.720.10">
    <property type="entry name" value="Alkaline Phosphatase, subunit A"/>
    <property type="match status" value="1"/>
</dbReference>
<feature type="domain" description="Sulfatase N-terminal" evidence="10">
    <location>
        <begin position="267"/>
        <end position="535"/>
    </location>
</feature>
<comment type="caution">
    <text evidence="11">The sequence shown here is derived from an EMBL/GenBank/DDBJ whole genome shotgun (WGS) entry which is preliminary data.</text>
</comment>
<dbReference type="PANTHER" id="PTHR47371">
    <property type="entry name" value="LIPOTEICHOIC ACID SYNTHASE"/>
    <property type="match status" value="1"/>
</dbReference>
<feature type="active site" evidence="6">
    <location>
        <position position="314"/>
    </location>
</feature>
<dbReference type="Proteomes" id="UP000033661">
    <property type="component" value="Unassembled WGS sequence"/>
</dbReference>
<keyword evidence="7" id="KW-0479">Metal-binding</keyword>
<dbReference type="PANTHER" id="PTHR47371:SF3">
    <property type="entry name" value="PHOSPHOGLYCEROL TRANSFERASE I"/>
    <property type="match status" value="1"/>
</dbReference>
<feature type="binding site" evidence="8">
    <location>
        <position position="485"/>
    </location>
    <ligand>
        <name>Mn(2+)</name>
        <dbReference type="ChEBI" id="CHEBI:29035"/>
    </ligand>
</feature>
<feature type="transmembrane region" description="Helical" evidence="9">
    <location>
        <begin position="80"/>
        <end position="101"/>
    </location>
</feature>
<dbReference type="InterPro" id="IPR012160">
    <property type="entry name" value="LtaS-like"/>
</dbReference>
<evidence type="ECO:0000313" key="12">
    <source>
        <dbReference type="Proteomes" id="UP000033661"/>
    </source>
</evidence>
<evidence type="ECO:0000256" key="1">
    <source>
        <dbReference type="ARBA" id="ARBA00004651"/>
    </source>
</evidence>